<protein>
    <recommendedName>
        <fullName evidence="3">B box-type domain-containing protein</fullName>
    </recommendedName>
</protein>
<dbReference type="InterPro" id="IPR011042">
    <property type="entry name" value="6-blade_b-propeller_TolB-like"/>
</dbReference>
<dbReference type="AlphaFoldDB" id="A0A6J8BD06"/>
<dbReference type="OrthoDB" id="6079461at2759"/>
<gene>
    <name evidence="1" type="ORF">MCOR_17096</name>
</gene>
<evidence type="ECO:0000313" key="2">
    <source>
        <dbReference type="Proteomes" id="UP000507470"/>
    </source>
</evidence>
<proteinExistence type="predicted"/>
<sequence>MSPKCHQMSPSYTISKKRNSIDHGQTITHTANQVKLTNSDMNTICKTHNEYFENYCVDHVTTCCRQCKEGIHDRCQVLPLETITRDAKYSVTSKEVGTDLKHLTQEFQAIENFLSKMKSSIDDQRKKCLEEIRQVRSQINTHLDTLEMNVMKEISTEYENLKSELEVTMKHTCHNKITLQDMAKELDISSRDGTDTQFFFAVRSTKEMLKNISQSLDELRETDALSMKNISVNVDPTLNAFNKTIESFGKAVIKSTPSVMNYSKTVSPTFAQMARRSEVTISLEFCERFKLPRNIDVTGCVQLPDEKCVLVDRRQNRLVLHQSGNFKDIVTFANSPFDVCPIEDSTVAVTIPNDKAVVYVDINLGKIIKTVYFANECYNVDCDGKRLAIGFPKREKVIVADLEGKEINCFKIRGKEFTLRNNEIYSVSEHDDEVLCYDLFGKQKWTYPDTVRKPVGVAVDQRKYVYVFSKSDETIYIISPYGSNSRIVMDKEDAALSDFSRLCMYPDSDQLFVCGTSNHALVYNVERKRTW</sequence>
<dbReference type="SUPFAM" id="SSF57845">
    <property type="entry name" value="B-box zinc-binding domain"/>
    <property type="match status" value="1"/>
</dbReference>
<dbReference type="SUPFAM" id="SSF101898">
    <property type="entry name" value="NHL repeat"/>
    <property type="match status" value="1"/>
</dbReference>
<dbReference type="Proteomes" id="UP000507470">
    <property type="component" value="Unassembled WGS sequence"/>
</dbReference>
<reference evidence="1 2" key="1">
    <citation type="submission" date="2020-06" db="EMBL/GenBank/DDBJ databases">
        <authorList>
            <person name="Li R."/>
            <person name="Bekaert M."/>
        </authorList>
    </citation>
    <scope>NUCLEOTIDE SEQUENCE [LARGE SCALE GENOMIC DNA]</scope>
    <source>
        <strain evidence="2">wild</strain>
    </source>
</reference>
<organism evidence="1 2">
    <name type="scientific">Mytilus coruscus</name>
    <name type="common">Sea mussel</name>
    <dbReference type="NCBI Taxonomy" id="42192"/>
    <lineage>
        <taxon>Eukaryota</taxon>
        <taxon>Metazoa</taxon>
        <taxon>Spiralia</taxon>
        <taxon>Lophotrochozoa</taxon>
        <taxon>Mollusca</taxon>
        <taxon>Bivalvia</taxon>
        <taxon>Autobranchia</taxon>
        <taxon>Pteriomorphia</taxon>
        <taxon>Mytilida</taxon>
        <taxon>Mytiloidea</taxon>
        <taxon>Mytilidae</taxon>
        <taxon>Mytilinae</taxon>
        <taxon>Mytilus</taxon>
    </lineage>
</organism>
<evidence type="ECO:0000313" key="1">
    <source>
        <dbReference type="EMBL" id="CAC5381190.1"/>
    </source>
</evidence>
<keyword evidence="2" id="KW-1185">Reference proteome</keyword>
<dbReference type="EMBL" id="CACVKT020003009">
    <property type="protein sequence ID" value="CAC5381190.1"/>
    <property type="molecule type" value="Genomic_DNA"/>
</dbReference>
<name>A0A6J8BD06_MYTCO</name>
<dbReference type="Gene3D" id="2.120.10.30">
    <property type="entry name" value="TolB, C-terminal domain"/>
    <property type="match status" value="1"/>
</dbReference>
<evidence type="ECO:0008006" key="3">
    <source>
        <dbReference type="Google" id="ProtNLM"/>
    </source>
</evidence>
<accession>A0A6J8BD06</accession>